<sequence length="320" mass="33066">MTTTGFWDQIFNFADYPQLLALVHNSLIAGAVLGVVGGLISTFVMKRDLPFAVHSISELSFAGASGALLLGVNVVAGSLFGSILAAVVIGALGNRARDRNSIIGVLMPFGLGLGVLFLALYKGRAANKFGLLTGQIVAVDTPQLSWLIVTSVIVLLGLALIWRPLSFASTDPELAAGRGVPVAALSTVFMLLLGLTVAMSVQVVGALLVLSIVCTPAAAAMRVTASPLLVTVLSVVFAVGSMVGGILLALGSSIPISPYVTTISFTIYLICRLVGAYRSRRGWTSVPIEADPEPDTAGAGSRGTRTPSARIPTEGGNVKY</sequence>
<keyword evidence="10" id="KW-1185">Reference proteome</keyword>
<feature type="transmembrane region" description="Helical" evidence="8">
    <location>
        <begin position="227"/>
        <end position="250"/>
    </location>
</feature>
<evidence type="ECO:0000256" key="3">
    <source>
        <dbReference type="ARBA" id="ARBA00022692"/>
    </source>
</evidence>
<keyword evidence="5 8" id="KW-0472">Membrane</keyword>
<feature type="transmembrane region" description="Helical" evidence="8">
    <location>
        <begin position="144"/>
        <end position="162"/>
    </location>
</feature>
<evidence type="ECO:0000256" key="1">
    <source>
        <dbReference type="ARBA" id="ARBA00004141"/>
    </source>
</evidence>
<feature type="transmembrane region" description="Helical" evidence="8">
    <location>
        <begin position="182"/>
        <end position="215"/>
    </location>
</feature>
<dbReference type="Proteomes" id="UP001501444">
    <property type="component" value="Unassembled WGS sequence"/>
</dbReference>
<evidence type="ECO:0000256" key="6">
    <source>
        <dbReference type="RuleBase" id="RU003943"/>
    </source>
</evidence>
<evidence type="ECO:0000313" key="9">
    <source>
        <dbReference type="EMBL" id="GAA2373473.1"/>
    </source>
</evidence>
<feature type="region of interest" description="Disordered" evidence="7">
    <location>
        <begin position="288"/>
        <end position="320"/>
    </location>
</feature>
<evidence type="ECO:0000256" key="2">
    <source>
        <dbReference type="ARBA" id="ARBA00008034"/>
    </source>
</evidence>
<protein>
    <submittedName>
        <fullName evidence="9">Metal ABC transporter permease</fullName>
    </submittedName>
</protein>
<reference evidence="9 10" key="1">
    <citation type="journal article" date="2019" name="Int. J. Syst. Evol. Microbiol.">
        <title>The Global Catalogue of Microorganisms (GCM) 10K type strain sequencing project: providing services to taxonomists for standard genome sequencing and annotation.</title>
        <authorList>
            <consortium name="The Broad Institute Genomics Platform"/>
            <consortium name="The Broad Institute Genome Sequencing Center for Infectious Disease"/>
            <person name="Wu L."/>
            <person name="Ma J."/>
        </authorList>
    </citation>
    <scope>NUCLEOTIDE SEQUENCE [LARGE SCALE GENOMIC DNA]</scope>
    <source>
        <strain evidence="9 10">JCM 3272</strain>
    </source>
</reference>
<comment type="similarity">
    <text evidence="2 6">Belongs to the ABC-3 integral membrane protein family.</text>
</comment>
<comment type="caution">
    <text evidence="9">The sequence shown here is derived from an EMBL/GenBank/DDBJ whole genome shotgun (WGS) entry which is preliminary data.</text>
</comment>
<evidence type="ECO:0000256" key="8">
    <source>
        <dbReference type="SAM" id="Phobius"/>
    </source>
</evidence>
<feature type="transmembrane region" description="Helical" evidence="8">
    <location>
        <begin position="66"/>
        <end position="89"/>
    </location>
</feature>
<dbReference type="Gene3D" id="1.10.3470.10">
    <property type="entry name" value="ABC transporter involved in vitamin B12 uptake, BtuC"/>
    <property type="match status" value="1"/>
</dbReference>
<comment type="subcellular location">
    <subcellularLocation>
        <location evidence="6">Cell membrane</location>
        <topology evidence="6">Multi-pass membrane protein</topology>
    </subcellularLocation>
    <subcellularLocation>
        <location evidence="1">Membrane</location>
        <topology evidence="1">Multi-pass membrane protein</topology>
    </subcellularLocation>
</comment>
<dbReference type="Pfam" id="PF00950">
    <property type="entry name" value="ABC-3"/>
    <property type="match status" value="1"/>
</dbReference>
<keyword evidence="6" id="KW-0813">Transport</keyword>
<dbReference type="EMBL" id="BAAARV010000074">
    <property type="protein sequence ID" value="GAA2373473.1"/>
    <property type="molecule type" value="Genomic_DNA"/>
</dbReference>
<evidence type="ECO:0000256" key="7">
    <source>
        <dbReference type="SAM" id="MobiDB-lite"/>
    </source>
</evidence>
<keyword evidence="4 8" id="KW-1133">Transmembrane helix</keyword>
<dbReference type="InterPro" id="IPR001626">
    <property type="entry name" value="ABC_TroCD"/>
</dbReference>
<evidence type="ECO:0000256" key="5">
    <source>
        <dbReference type="ARBA" id="ARBA00023136"/>
    </source>
</evidence>
<evidence type="ECO:0000256" key="4">
    <source>
        <dbReference type="ARBA" id="ARBA00022989"/>
    </source>
</evidence>
<keyword evidence="3 6" id="KW-0812">Transmembrane</keyword>
<proteinExistence type="inferred from homology"/>
<evidence type="ECO:0000313" key="10">
    <source>
        <dbReference type="Proteomes" id="UP001501444"/>
    </source>
</evidence>
<gene>
    <name evidence="9" type="ORF">GCM10010170_076150</name>
</gene>
<feature type="transmembrane region" description="Helical" evidence="8">
    <location>
        <begin position="256"/>
        <end position="275"/>
    </location>
</feature>
<name>A0ABN3H9Q1_9ACTN</name>
<dbReference type="SUPFAM" id="SSF81345">
    <property type="entry name" value="ABC transporter involved in vitamin B12 uptake, BtuC"/>
    <property type="match status" value="1"/>
</dbReference>
<dbReference type="InterPro" id="IPR037294">
    <property type="entry name" value="ABC_BtuC-like"/>
</dbReference>
<accession>A0ABN3H9Q1</accession>
<feature type="transmembrane region" description="Helical" evidence="8">
    <location>
        <begin position="101"/>
        <end position="123"/>
    </location>
</feature>
<organism evidence="9 10">
    <name type="scientific">Dactylosporangium salmoneum</name>
    <dbReference type="NCBI Taxonomy" id="53361"/>
    <lineage>
        <taxon>Bacteria</taxon>
        <taxon>Bacillati</taxon>
        <taxon>Actinomycetota</taxon>
        <taxon>Actinomycetes</taxon>
        <taxon>Micromonosporales</taxon>
        <taxon>Micromonosporaceae</taxon>
        <taxon>Dactylosporangium</taxon>
    </lineage>
</organism>
<dbReference type="PANTHER" id="PTHR30477:SF0">
    <property type="entry name" value="METAL TRANSPORT SYSTEM MEMBRANE PROTEIN TM_0125-RELATED"/>
    <property type="match status" value="1"/>
</dbReference>
<feature type="transmembrane region" description="Helical" evidence="8">
    <location>
        <begin position="20"/>
        <end position="45"/>
    </location>
</feature>
<dbReference type="PANTHER" id="PTHR30477">
    <property type="entry name" value="ABC-TRANSPORTER METAL-BINDING PROTEIN"/>
    <property type="match status" value="1"/>
</dbReference>
<dbReference type="RefSeq" id="WP_344617477.1">
    <property type="nucleotide sequence ID" value="NZ_BAAARV010000074.1"/>
</dbReference>